<protein>
    <submittedName>
        <fullName evidence="3">GH15 family glucan-1,4-alpha-glucosidase</fullName>
    </submittedName>
</protein>
<dbReference type="GO" id="GO:0004553">
    <property type="term" value="F:hydrolase activity, hydrolyzing O-glycosyl compounds"/>
    <property type="evidence" value="ECO:0007669"/>
    <property type="project" value="UniProtKB-ARBA"/>
</dbReference>
<dbReference type="Pfam" id="PF19291">
    <property type="entry name" value="TREH_N"/>
    <property type="match status" value="1"/>
</dbReference>
<reference evidence="3 4" key="1">
    <citation type="submission" date="2020-07" db="EMBL/GenBank/DDBJ databases">
        <title>Sequencing the genomes of 1000 actinobacteria strains.</title>
        <authorList>
            <person name="Klenk H.-P."/>
        </authorList>
    </citation>
    <scope>NUCLEOTIDE SEQUENCE [LARGE SCALE GENOMIC DNA]</scope>
    <source>
        <strain evidence="3 4">LI1</strain>
    </source>
</reference>
<dbReference type="Proteomes" id="UP000537260">
    <property type="component" value="Unassembled WGS sequence"/>
</dbReference>
<accession>A0A7Z0J651</accession>
<dbReference type="SUPFAM" id="SSF48208">
    <property type="entry name" value="Six-hairpin glycosidases"/>
    <property type="match status" value="1"/>
</dbReference>
<dbReference type="PANTHER" id="PTHR31616">
    <property type="entry name" value="TREHALASE"/>
    <property type="match status" value="1"/>
</dbReference>
<evidence type="ECO:0000313" key="4">
    <source>
        <dbReference type="Proteomes" id="UP000537260"/>
    </source>
</evidence>
<dbReference type="GO" id="GO:0005975">
    <property type="term" value="P:carbohydrate metabolic process"/>
    <property type="evidence" value="ECO:0007669"/>
    <property type="project" value="InterPro"/>
</dbReference>
<dbReference type="EMBL" id="JACCFM010000001">
    <property type="protein sequence ID" value="NYJ19579.1"/>
    <property type="molecule type" value="Genomic_DNA"/>
</dbReference>
<comment type="caution">
    <text evidence="3">The sequence shown here is derived from an EMBL/GenBank/DDBJ whole genome shotgun (WGS) entry which is preliminary data.</text>
</comment>
<dbReference type="InterPro" id="IPR045582">
    <property type="entry name" value="Trehalase-like_N"/>
</dbReference>
<name>A0A7Z0J651_9MICO</name>
<organism evidence="3 4">
    <name type="scientific">Glaciibacter psychrotolerans</name>
    <dbReference type="NCBI Taxonomy" id="670054"/>
    <lineage>
        <taxon>Bacteria</taxon>
        <taxon>Bacillati</taxon>
        <taxon>Actinomycetota</taxon>
        <taxon>Actinomycetes</taxon>
        <taxon>Micrococcales</taxon>
        <taxon>Microbacteriaceae</taxon>
        <taxon>Glaciibacter</taxon>
    </lineage>
</organism>
<dbReference type="Gene3D" id="1.50.10.10">
    <property type="match status" value="1"/>
</dbReference>
<evidence type="ECO:0000313" key="3">
    <source>
        <dbReference type="EMBL" id="NYJ19579.1"/>
    </source>
</evidence>
<dbReference type="Pfam" id="PF00723">
    <property type="entry name" value="Glyco_hydro_15"/>
    <property type="match status" value="1"/>
</dbReference>
<evidence type="ECO:0000259" key="1">
    <source>
        <dbReference type="Pfam" id="PF00723"/>
    </source>
</evidence>
<dbReference type="PANTHER" id="PTHR31616:SF0">
    <property type="entry name" value="GLUCAN 1,4-ALPHA-GLUCOSIDASE"/>
    <property type="match status" value="1"/>
</dbReference>
<dbReference type="InterPro" id="IPR012341">
    <property type="entry name" value="6hp_glycosidase-like_sf"/>
</dbReference>
<dbReference type="InterPro" id="IPR008928">
    <property type="entry name" value="6-hairpin_glycosidase_sf"/>
</dbReference>
<evidence type="ECO:0000259" key="2">
    <source>
        <dbReference type="Pfam" id="PF19291"/>
    </source>
</evidence>
<feature type="domain" description="Trehalase-like N-terminal" evidence="2">
    <location>
        <begin position="2"/>
        <end position="155"/>
    </location>
</feature>
<feature type="domain" description="GH15-like" evidence="1">
    <location>
        <begin position="222"/>
        <end position="583"/>
    </location>
</feature>
<dbReference type="InterPro" id="IPR011613">
    <property type="entry name" value="GH15-like"/>
</dbReference>
<sequence length="595" mass="65989">MALNIEDYALISDCHSAALVGLDGSIDWLCLPRFDSASMFGALLGNEAHGRWLLAPEDPSATCTRSYMGDTFILKTVWTTSTGQVEVIDFMPHGDRRADVVRWVRGLSGSVKMIEDVRIRFDYASTVPWVRQLTGEATHGLIAVAGPDAIVMRGPRLHASDHRHISEFVVEAGDYVDVQLTWFPSHRKIPAPTDVAAAYLRTVAWWDDWASCCTHEGPFHAEVVRSMLVLRALTHEATGGIVAAATTSLPESFGGNRNWDYRYVWLRDASLALQVLLAHGFDEEAKGWRSWLLRAVAGDPNDVQIMYGLAGERRLREHESTSLPGYRDSFPVRIGNAAVDQFQLDVIGEVMVALHSAREAGITESAFSWPLQRALMAFLESNWHRSDQGIWEMRGPAREFTHSRVMVWAAFDRAVRGITEFGLEGPLVRWTALRDQVRRDIDDRGFSTTRNSYTQFFGSEQVDASLLALPQVGFCAATDPRMLGTVAAIEADLMRDGLVMRYRSTGATDGLGSDENPFLACSFWLVEQYAASGRVDDAMTLMTRLVDLTNDVGLLSEQYDVTHGHQAGNTPQALSHLALVRAADAISTARRETQL</sequence>
<proteinExistence type="predicted"/>
<dbReference type="RefSeq" id="WP_179578321.1">
    <property type="nucleotide sequence ID" value="NZ_JACCFM010000001.1"/>
</dbReference>
<dbReference type="AlphaFoldDB" id="A0A7Z0J651"/>
<gene>
    <name evidence="3" type="ORF">HNR05_001370</name>
</gene>
<keyword evidence="4" id="KW-1185">Reference proteome</keyword>